<name>K1RSD4_9ZZZZ</name>
<feature type="region of interest" description="Disordered" evidence="1">
    <location>
        <begin position="1"/>
        <end position="21"/>
    </location>
</feature>
<evidence type="ECO:0000256" key="1">
    <source>
        <dbReference type="SAM" id="MobiDB-lite"/>
    </source>
</evidence>
<feature type="non-terminal residue" evidence="2">
    <location>
        <position position="1"/>
    </location>
</feature>
<protein>
    <submittedName>
        <fullName evidence="2">Glycoside hydrolase family 2 protein</fullName>
    </submittedName>
</protein>
<reference evidence="2" key="1">
    <citation type="journal article" date="2013" name="Environ. Microbiol.">
        <title>Microbiota from the distal guts of lean and obese adolescents exhibit partial functional redundancy besides clear differences in community structure.</title>
        <authorList>
            <person name="Ferrer M."/>
            <person name="Ruiz A."/>
            <person name="Lanza F."/>
            <person name="Haange S.B."/>
            <person name="Oberbach A."/>
            <person name="Till H."/>
            <person name="Bargiela R."/>
            <person name="Campoy C."/>
            <person name="Segura M.T."/>
            <person name="Richter M."/>
            <person name="von Bergen M."/>
            <person name="Seifert J."/>
            <person name="Suarez A."/>
        </authorList>
    </citation>
    <scope>NUCLEOTIDE SEQUENCE</scope>
</reference>
<keyword evidence="2" id="KW-0378">Hydrolase</keyword>
<sequence length="56" mass="6252">FCYTEEETDAQSAGAGLAGSPVRTERMAGKVVLTEEERQKVLMEVERQQTEFGTEK</sequence>
<organism evidence="2">
    <name type="scientific">human gut metagenome</name>
    <dbReference type="NCBI Taxonomy" id="408170"/>
    <lineage>
        <taxon>unclassified sequences</taxon>
        <taxon>metagenomes</taxon>
        <taxon>organismal metagenomes</taxon>
    </lineage>
</organism>
<dbReference type="GO" id="GO:0016787">
    <property type="term" value="F:hydrolase activity"/>
    <property type="evidence" value="ECO:0007669"/>
    <property type="project" value="UniProtKB-KW"/>
</dbReference>
<proteinExistence type="predicted"/>
<gene>
    <name evidence="2" type="ORF">LEA_18922</name>
</gene>
<comment type="caution">
    <text evidence="2">The sequence shown here is derived from an EMBL/GenBank/DDBJ whole genome shotgun (WGS) entry which is preliminary data.</text>
</comment>
<evidence type="ECO:0000313" key="2">
    <source>
        <dbReference type="EMBL" id="EKC48338.1"/>
    </source>
</evidence>
<accession>K1RSD4</accession>
<dbReference type="AlphaFoldDB" id="K1RSD4"/>
<dbReference type="EMBL" id="AJWY01012996">
    <property type="protein sequence ID" value="EKC48338.1"/>
    <property type="molecule type" value="Genomic_DNA"/>
</dbReference>